<dbReference type="Gene3D" id="3.40.50.1820">
    <property type="entry name" value="alpha/beta hydrolase"/>
    <property type="match status" value="1"/>
</dbReference>
<protein>
    <submittedName>
        <fullName evidence="5">Fibronectin type III domain-containing protein</fullName>
    </submittedName>
</protein>
<dbReference type="EMBL" id="JAHESD010000002">
    <property type="protein sequence ID" value="MBT1701839.1"/>
    <property type="molecule type" value="Genomic_DNA"/>
</dbReference>
<dbReference type="NCBIfam" id="TIGR04183">
    <property type="entry name" value="Por_Secre_tail"/>
    <property type="match status" value="1"/>
</dbReference>
<dbReference type="InterPro" id="IPR036116">
    <property type="entry name" value="FN3_sf"/>
</dbReference>
<comment type="caution">
    <text evidence="5">The sequence shown here is derived from an EMBL/GenBank/DDBJ whole genome shotgun (WGS) entry which is preliminary data.</text>
</comment>
<evidence type="ECO:0000259" key="4">
    <source>
        <dbReference type="PROSITE" id="PS51820"/>
    </source>
</evidence>
<dbReference type="Pfam" id="PF07691">
    <property type="entry name" value="PA14"/>
    <property type="match status" value="1"/>
</dbReference>
<evidence type="ECO:0000313" key="5">
    <source>
        <dbReference type="EMBL" id="MBT1701839.1"/>
    </source>
</evidence>
<keyword evidence="2" id="KW-0732">Signal</keyword>
<gene>
    <name evidence="5" type="ORF">KK060_01020</name>
</gene>
<dbReference type="InterPro" id="IPR011658">
    <property type="entry name" value="PA14_dom"/>
</dbReference>
<dbReference type="InterPro" id="IPR044023">
    <property type="entry name" value="Ig_7"/>
</dbReference>
<feature type="domain" description="Fibronectin type-III" evidence="3">
    <location>
        <begin position="645"/>
        <end position="731"/>
    </location>
</feature>
<dbReference type="InterPro" id="IPR003961">
    <property type="entry name" value="FN3_dom"/>
</dbReference>
<evidence type="ECO:0000256" key="1">
    <source>
        <dbReference type="ARBA" id="ARBA00022737"/>
    </source>
</evidence>
<dbReference type="SMART" id="SM00060">
    <property type="entry name" value="FN3"/>
    <property type="match status" value="4"/>
</dbReference>
<dbReference type="Pfam" id="PF00041">
    <property type="entry name" value="fn3"/>
    <property type="match status" value="2"/>
</dbReference>
<dbReference type="SUPFAM" id="SSF56988">
    <property type="entry name" value="Anthrax protective antigen"/>
    <property type="match status" value="1"/>
</dbReference>
<dbReference type="SUPFAM" id="SSF53474">
    <property type="entry name" value="alpha/beta-Hydrolases"/>
    <property type="match status" value="1"/>
</dbReference>
<dbReference type="SMART" id="SM00758">
    <property type="entry name" value="PA14"/>
    <property type="match status" value="1"/>
</dbReference>
<dbReference type="Pfam" id="PF00326">
    <property type="entry name" value="Peptidase_S9"/>
    <property type="match status" value="1"/>
</dbReference>
<dbReference type="InterPro" id="IPR001375">
    <property type="entry name" value="Peptidase_S9_cat"/>
</dbReference>
<keyword evidence="6" id="KW-1185">Reference proteome</keyword>
<dbReference type="Pfam" id="PF19081">
    <property type="entry name" value="Ig_7"/>
    <property type="match status" value="1"/>
</dbReference>
<dbReference type="InterPro" id="IPR026444">
    <property type="entry name" value="Secre_tail"/>
</dbReference>
<dbReference type="RefSeq" id="WP_254151539.1">
    <property type="nucleotide sequence ID" value="NZ_JAHESD010000002.1"/>
</dbReference>
<feature type="domain" description="Fibronectin type-III" evidence="3">
    <location>
        <begin position="887"/>
        <end position="976"/>
    </location>
</feature>
<dbReference type="InterPro" id="IPR037524">
    <property type="entry name" value="PA14/GLEYA"/>
</dbReference>
<dbReference type="InterPro" id="IPR013783">
    <property type="entry name" value="Ig-like_fold"/>
</dbReference>
<dbReference type="SUPFAM" id="SSF49265">
    <property type="entry name" value="Fibronectin type III"/>
    <property type="match status" value="3"/>
</dbReference>
<feature type="signal peptide" evidence="2">
    <location>
        <begin position="1"/>
        <end position="20"/>
    </location>
</feature>
<dbReference type="PROSITE" id="PS50853">
    <property type="entry name" value="FN3"/>
    <property type="match status" value="4"/>
</dbReference>
<dbReference type="Proteomes" id="UP000772618">
    <property type="component" value="Unassembled WGS sequence"/>
</dbReference>
<dbReference type="PROSITE" id="PS51820">
    <property type="entry name" value="PA14"/>
    <property type="match status" value="1"/>
</dbReference>
<dbReference type="Pfam" id="PF18962">
    <property type="entry name" value="Por_Secre_tail"/>
    <property type="match status" value="1"/>
</dbReference>
<dbReference type="PANTHER" id="PTHR13817">
    <property type="entry name" value="TITIN"/>
    <property type="match status" value="1"/>
</dbReference>
<reference evidence="5 6" key="1">
    <citation type="submission" date="2021-05" db="EMBL/GenBank/DDBJ databases">
        <title>A Polyphasic approach of four new species of the genus Ohtaekwangia: Ohtaekwangia histidinii sp. nov., Ohtaekwangia cretensis sp. nov., Ohtaekwangia indiensis sp. nov., Ohtaekwangia reichenbachii sp. nov. from diverse environment.</title>
        <authorList>
            <person name="Octaviana S."/>
        </authorList>
    </citation>
    <scope>NUCLEOTIDE SEQUENCE [LARGE SCALE GENOMIC DNA]</scope>
    <source>
        <strain evidence="5 6">PWU20</strain>
    </source>
</reference>
<sequence>MRRILISFLIITSVVNLSIAQVDTSFIYNPNMPYGTLDLRLAKSATQYYYLQEDITFSFREDPPGVKTKTFRDMTSFDSSPYKEGNLREKNGSRDLFVMNYRILFPKNYDPNFAQGYPIIFMLHGWGETGNCWERDCYWSDAGYNPNTNNPPAPTSPSHELLNNDRNLYLGGSQHLAAVNLAGSLLPDNPSMPGRAFPGLVLFPQSLNGWLQTAPVEDAIKLLRLILKKYNIDENRVYIHGLSNGGAGVNNVVKRAPWLFASVLTMSAVSDGGIVSQNQIGEASKIPYWIFQGGQDTNPTPGKTYNFVRSLRDNGAVVRYYLYTTLGHATWNSAFRETDFYSWNLQQRKTNPHISYGNPVICKTTNTGVTISFSKGFLAYQWEKDGQIINGATGAEYVATTVGRYRGRFSRKSTSPSSSSEWEPWSDPIIVSEVNLQKPAIEVTGTTHLRGPGLTSTNDNNTVTLKSSETAELYEWFKNGQLINFTNTDIDDTLRTVSFTSSSSSTNGAYTLRIKNSYCPSPQSDPVYLFFNNSAQQNINLNSASADMKGVATASTVFLSWNDVLSNETGYEIWRRKTGTTSFRFAGRTQANAISFLDTSLEPSTTYEYKLRAINNTGRSNYIPSDDLNLNFKITTLNDRNLPSAPQNLVVTGNTINTISIKWDQATDDGGVKEYIIEYGNAKILTGSANTSFTITNLNSNTIYPVKVMAVDFSGKQSQPSNQVIANTYVTSLSYKHSTGTWSSLDEPSMKATWTNPEYVGTINNFSLAPRTQEDYFNFQFTGYLNITTSGTYTFRITSDDGSRLILNGTTIIDNNGTHGNVTKTSEPIQLNAGFHPIEVQYFDYNGGQSLTVQYMGPGIGNGSTFVNIPDAALKSGTFTPPTPPSAPSSLIAQTLGMQKIALSWNYNDDTATDYEIYRSTTGSEPFLMVGRSTGLTFIDSINLIPGKIFYYKAKSVNGNGSSPFSNVTNATTTSDNIPPTVPGGLTLLSKTNTSISFNWEPSSDNIGISGYEVLENGVVISNASINAYTASNLKASQSYNFSVRAIDLSGNRSGISEILTYYNGMDYLYYSLASGNLNDVNTWKTNPDGTGDSPLNFTDVGQQFIIANRTSSGIGGEWTVTGERSKIVIPPGVSLTIDNSCFCKIDLQGTLNLETEVSPEFVNISPSSVINFNGATRVPKNNYGNINLTGSTKTFDSDTISIQGNLTVGNGVSLYSTSPAVLKMAKDLIVNGALSNDSESSITLHFTENTSHLLQTQGDLSVFGISIGRNGTVTLKTTKPINLTSGTSNGGGLKLLVDAVLVLDQNNLQIEGTGTINSNLESGRISIQGGDVIINSNAAETSNLFFDRANHQIKYFEVDVAGSVSIKENVDIIQGVKIKRGVLNSDGHINLIATENNYASVYPIENNGMISGDVQVQVYHKAAGKVLKNLSAPVKNVSVSILQNSVPITGNFVGSSTGLGSDASMFEFDAVNNSWRPFPSPGSSNSEMLEVGKGYSVLMYNGTSPATIKFNGPLNQHNISFNLSGSSSSDASAGWNLIGNPFASSISWNNSVGWSKSGVSNILLKQKNTIVDGVNITQYQYFDPLLGDVSILPGEAFWVKAFTANPSLTISESAKILAQTNSYPSTNSDTYYLGISLQQQSLSDDTYLVFSSDGTDQYDALLDAGKRKNTGVFNLSTTVDKSTMLAVNHLNTAQCAKTIYLNIEDAKPGSYALKFTNLSRLINIWKIQLHDAFTNTVTTLTQSTFNFTVTDNVNSYGLNRFYLTFQKVSFNMDNHIIETTTACTPYPAEILIRNAQEGVKYTAITSNGKRFSSIANGKDDLIIHIPHTELSLGTNKLSVEAGFEGCEVYPLESNVVIDLLQGTEVNIADKVRVCTASDVTLTASGAIEGGHYRWFDSAQNEIQNANSATLVVSSPVNGTAYYVSAVAPSGCESERKSVVLYVDVMEEPVITLSNDTLWINNSNVDYQWFVNEEVIEGATNNFFIPQAPGEYTVEISNAECSVKSKAYLFNLVSNEPLDENFNISIYPNPTTGSSINVDVITSRIIPLKLQVLDLTGSVLYERNIEAKGMLETLTIEFSNTLTEGIYIIQIKQGDKEIRKKIVVRN</sequence>
<feature type="domain" description="Fibronectin type-III" evidence="3">
    <location>
        <begin position="535"/>
        <end position="639"/>
    </location>
</feature>
<evidence type="ECO:0000313" key="6">
    <source>
        <dbReference type="Proteomes" id="UP000772618"/>
    </source>
</evidence>
<dbReference type="InterPro" id="IPR050964">
    <property type="entry name" value="Striated_Muscle_Regulatory"/>
</dbReference>
<proteinExistence type="predicted"/>
<evidence type="ECO:0000259" key="3">
    <source>
        <dbReference type="PROSITE" id="PS50853"/>
    </source>
</evidence>
<organism evidence="5 6">
    <name type="scientific">Chryseosolibacter indicus</name>
    <dbReference type="NCBI Taxonomy" id="2782351"/>
    <lineage>
        <taxon>Bacteria</taxon>
        <taxon>Pseudomonadati</taxon>
        <taxon>Bacteroidota</taxon>
        <taxon>Cytophagia</taxon>
        <taxon>Cytophagales</taxon>
        <taxon>Chryseotaleaceae</taxon>
        <taxon>Chryseosolibacter</taxon>
    </lineage>
</organism>
<dbReference type="PANTHER" id="PTHR13817:SF73">
    <property type="entry name" value="FIBRONECTIN TYPE-III DOMAIN-CONTAINING PROTEIN"/>
    <property type="match status" value="1"/>
</dbReference>
<name>A0ABS5VM83_9BACT</name>
<dbReference type="InterPro" id="IPR029058">
    <property type="entry name" value="AB_hydrolase_fold"/>
</dbReference>
<dbReference type="Gene3D" id="3.90.182.10">
    <property type="entry name" value="Toxin - Anthrax Protective Antigen,domain 1"/>
    <property type="match status" value="1"/>
</dbReference>
<keyword evidence="1" id="KW-0677">Repeat</keyword>
<dbReference type="Gene3D" id="2.60.40.10">
    <property type="entry name" value="Immunoglobulins"/>
    <property type="match status" value="4"/>
</dbReference>
<accession>A0ABS5VM83</accession>
<evidence type="ECO:0000256" key="2">
    <source>
        <dbReference type="SAM" id="SignalP"/>
    </source>
</evidence>
<feature type="domain" description="PA14" evidence="4">
    <location>
        <begin position="728"/>
        <end position="873"/>
    </location>
</feature>
<dbReference type="CDD" id="cd00063">
    <property type="entry name" value="FN3"/>
    <property type="match status" value="3"/>
</dbReference>
<feature type="domain" description="Fibronectin type-III" evidence="3">
    <location>
        <begin position="982"/>
        <end position="1067"/>
    </location>
</feature>
<feature type="chain" id="PRO_5046150457" evidence="2">
    <location>
        <begin position="21"/>
        <end position="2106"/>
    </location>
</feature>